<keyword evidence="18" id="KW-1185">Reference proteome</keyword>
<feature type="transmembrane region" description="Helical" evidence="15">
    <location>
        <begin position="840"/>
        <end position="862"/>
    </location>
</feature>
<feature type="transmembrane region" description="Helical" evidence="15">
    <location>
        <begin position="169"/>
        <end position="189"/>
    </location>
</feature>
<keyword evidence="2" id="KW-1003">Cell membrane</keyword>
<proteinExistence type="inferred from homology"/>
<feature type="region of interest" description="Disordered" evidence="14">
    <location>
        <begin position="307"/>
        <end position="331"/>
    </location>
</feature>
<feature type="transmembrane region" description="Helical" evidence="15">
    <location>
        <begin position="897"/>
        <end position="919"/>
    </location>
</feature>
<dbReference type="InterPro" id="IPR000725">
    <property type="entry name" value="Olfact_rcpt"/>
</dbReference>
<dbReference type="Gene3D" id="1.20.1070.10">
    <property type="entry name" value="Rhodopsin 7-helix transmembrane proteins"/>
    <property type="match status" value="3"/>
</dbReference>
<evidence type="ECO:0000256" key="11">
    <source>
        <dbReference type="ARBA" id="ARBA00023180"/>
    </source>
</evidence>
<organism evidence="17 18">
    <name type="scientific">Atractosteus spatula</name>
    <name type="common">Alligator gar</name>
    <name type="synonym">Lepisosteus spatula</name>
    <dbReference type="NCBI Taxonomy" id="7917"/>
    <lineage>
        <taxon>Eukaryota</taxon>
        <taxon>Metazoa</taxon>
        <taxon>Chordata</taxon>
        <taxon>Craniata</taxon>
        <taxon>Vertebrata</taxon>
        <taxon>Euteleostomi</taxon>
        <taxon>Actinopterygii</taxon>
        <taxon>Neopterygii</taxon>
        <taxon>Holostei</taxon>
        <taxon>Semionotiformes</taxon>
        <taxon>Lepisosteidae</taxon>
        <taxon>Atractosteus</taxon>
    </lineage>
</organism>
<feature type="transmembrane region" description="Helical" evidence="15">
    <location>
        <begin position="350"/>
        <end position="376"/>
    </location>
</feature>
<gene>
    <name evidence="17" type="primary">Or11h7</name>
    <name evidence="17" type="ORF">GTO95_0006558</name>
</gene>
<feature type="domain" description="G-protein coupled receptors family 1 profile" evidence="16">
    <location>
        <begin position="366"/>
        <end position="616"/>
    </location>
</feature>
<dbReference type="PROSITE" id="PS50262">
    <property type="entry name" value="G_PROTEIN_RECEP_F1_2"/>
    <property type="match status" value="3"/>
</dbReference>
<feature type="transmembrane region" description="Helical" evidence="15">
    <location>
        <begin position="279"/>
        <end position="296"/>
    </location>
</feature>
<feature type="transmembrane region" description="Helical" evidence="15">
    <location>
        <begin position="388"/>
        <end position="407"/>
    </location>
</feature>
<name>A0A8J7NJF2_ATRSP</name>
<evidence type="ECO:0000256" key="9">
    <source>
        <dbReference type="ARBA" id="ARBA00023157"/>
    </source>
</evidence>
<feature type="non-terminal residue" evidence="17">
    <location>
        <position position="1"/>
    </location>
</feature>
<dbReference type="GO" id="GO:0004984">
    <property type="term" value="F:olfactory receptor activity"/>
    <property type="evidence" value="ECO:0007669"/>
    <property type="project" value="InterPro"/>
</dbReference>
<evidence type="ECO:0000256" key="8">
    <source>
        <dbReference type="ARBA" id="ARBA00023136"/>
    </source>
</evidence>
<comment type="similarity">
    <text evidence="13">Belongs to the G-protein coupled receptor 1 family.</text>
</comment>
<evidence type="ECO:0000256" key="7">
    <source>
        <dbReference type="ARBA" id="ARBA00023040"/>
    </source>
</evidence>
<dbReference type="PRINTS" id="PR00237">
    <property type="entry name" value="GPCRRHODOPSN"/>
</dbReference>
<dbReference type="PRINTS" id="PR00245">
    <property type="entry name" value="OLFACTORYR"/>
</dbReference>
<feature type="transmembrane region" description="Helical" evidence="15">
    <location>
        <begin position="71"/>
        <end position="93"/>
    </location>
</feature>
<evidence type="ECO:0000256" key="3">
    <source>
        <dbReference type="ARBA" id="ARBA00022606"/>
    </source>
</evidence>
<dbReference type="SMART" id="SM01381">
    <property type="entry name" value="7TM_GPCR_Srsx"/>
    <property type="match status" value="1"/>
</dbReference>
<keyword evidence="6 15" id="KW-1133">Transmembrane helix</keyword>
<dbReference type="GO" id="GO:0004930">
    <property type="term" value="F:G protein-coupled receptor activity"/>
    <property type="evidence" value="ECO:0007669"/>
    <property type="project" value="UniProtKB-KW"/>
</dbReference>
<feature type="transmembrane region" description="Helical" evidence="15">
    <location>
        <begin position="522"/>
        <end position="544"/>
    </location>
</feature>
<feature type="transmembrane region" description="Helical" evidence="15">
    <location>
        <begin position="726"/>
        <end position="751"/>
    </location>
</feature>
<dbReference type="InterPro" id="IPR050939">
    <property type="entry name" value="Olfactory_GPCR1"/>
</dbReference>
<keyword evidence="3" id="KW-0716">Sensory transduction</keyword>
<evidence type="ECO:0000256" key="5">
    <source>
        <dbReference type="ARBA" id="ARBA00022725"/>
    </source>
</evidence>
<feature type="transmembrane region" description="Helical" evidence="15">
    <location>
        <begin position="427"/>
        <end position="445"/>
    </location>
</feature>
<evidence type="ECO:0000256" key="2">
    <source>
        <dbReference type="ARBA" id="ARBA00022475"/>
    </source>
</evidence>
<evidence type="ECO:0000256" key="4">
    <source>
        <dbReference type="ARBA" id="ARBA00022692"/>
    </source>
</evidence>
<feature type="transmembrane region" description="Helical" evidence="15">
    <location>
        <begin position="565"/>
        <end position="587"/>
    </location>
</feature>
<feature type="transmembrane region" description="Helical" evidence="15">
    <location>
        <begin position="973"/>
        <end position="993"/>
    </location>
</feature>
<feature type="non-terminal residue" evidence="17">
    <location>
        <position position="1016"/>
    </location>
</feature>
<accession>A0A8J7NJF2</accession>
<feature type="domain" description="G-protein coupled receptors family 1 profile" evidence="16">
    <location>
        <begin position="27"/>
        <end position="264"/>
    </location>
</feature>
<evidence type="ECO:0000256" key="15">
    <source>
        <dbReference type="SAM" id="Phobius"/>
    </source>
</evidence>
<evidence type="ECO:0000256" key="12">
    <source>
        <dbReference type="ARBA" id="ARBA00023224"/>
    </source>
</evidence>
<evidence type="ECO:0000313" key="18">
    <source>
        <dbReference type="Proteomes" id="UP000736164"/>
    </source>
</evidence>
<feature type="compositionally biased region" description="Polar residues" evidence="14">
    <location>
        <begin position="322"/>
        <end position="331"/>
    </location>
</feature>
<evidence type="ECO:0000256" key="14">
    <source>
        <dbReference type="SAM" id="MobiDB-lite"/>
    </source>
</evidence>
<dbReference type="PANTHER" id="PTHR24242:SF359">
    <property type="entry name" value="ODORANT RECEPTOR-RELATED"/>
    <property type="match status" value="1"/>
</dbReference>
<evidence type="ECO:0000256" key="1">
    <source>
        <dbReference type="ARBA" id="ARBA00004651"/>
    </source>
</evidence>
<keyword evidence="12 13" id="KW-0807">Transducer</keyword>
<evidence type="ECO:0000313" key="17">
    <source>
        <dbReference type="EMBL" id="MBN3314939.1"/>
    </source>
</evidence>
<protein>
    <submittedName>
        <fullName evidence="17">O11H7 protein</fullName>
    </submittedName>
</protein>
<keyword evidence="7 13" id="KW-0297">G-protein coupled receptor</keyword>
<evidence type="ECO:0000259" key="16">
    <source>
        <dbReference type="PROSITE" id="PS50262"/>
    </source>
</evidence>
<dbReference type="InterPro" id="IPR017452">
    <property type="entry name" value="GPCR_Rhodpsn_7TM"/>
</dbReference>
<keyword evidence="10 13" id="KW-0675">Receptor</keyword>
<dbReference type="Pfam" id="PF13853">
    <property type="entry name" value="7tm_4"/>
    <property type="match status" value="3"/>
</dbReference>
<comment type="subcellular location">
    <subcellularLocation>
        <location evidence="1">Cell membrane</location>
        <topology evidence="1">Multi-pass membrane protein</topology>
    </subcellularLocation>
</comment>
<evidence type="ECO:0000256" key="10">
    <source>
        <dbReference type="ARBA" id="ARBA00023170"/>
    </source>
</evidence>
<feature type="transmembrane region" description="Helical" evidence="15">
    <location>
        <begin position="763"/>
        <end position="788"/>
    </location>
</feature>
<keyword evidence="11" id="KW-0325">Glycoprotein</keyword>
<feature type="transmembrane region" description="Helical" evidence="15">
    <location>
        <begin position="940"/>
        <end position="961"/>
    </location>
</feature>
<dbReference type="InterPro" id="IPR000276">
    <property type="entry name" value="GPCR_Rhodpsn"/>
</dbReference>
<dbReference type="FunFam" id="1.20.1070.10:FF:000001">
    <property type="entry name" value="Olfactory receptor"/>
    <property type="match status" value="3"/>
</dbReference>
<dbReference type="EMBL" id="JAAWVO010018995">
    <property type="protein sequence ID" value="MBN3314939.1"/>
    <property type="molecule type" value="Genomic_DNA"/>
</dbReference>
<dbReference type="PROSITE" id="PS00237">
    <property type="entry name" value="G_PROTEIN_RECEP_F1_1"/>
    <property type="match status" value="2"/>
</dbReference>
<dbReference type="GO" id="GO:0005886">
    <property type="term" value="C:plasma membrane"/>
    <property type="evidence" value="ECO:0007669"/>
    <property type="project" value="UniProtKB-SubCell"/>
</dbReference>
<feature type="transmembrane region" description="Helical" evidence="15">
    <location>
        <begin position="239"/>
        <end position="259"/>
    </location>
</feature>
<feature type="transmembrane region" description="Helical" evidence="15">
    <location>
        <begin position="465"/>
        <end position="485"/>
    </location>
</feature>
<feature type="transmembrane region" description="Helical" evidence="15">
    <location>
        <begin position="44"/>
        <end position="65"/>
    </location>
</feature>
<keyword evidence="5" id="KW-0552">Olfaction</keyword>
<dbReference type="Proteomes" id="UP000736164">
    <property type="component" value="Unassembled WGS sequence"/>
</dbReference>
<keyword evidence="8 15" id="KW-0472">Membrane</keyword>
<dbReference type="PANTHER" id="PTHR24242">
    <property type="entry name" value="G-PROTEIN COUPLED RECEPTOR"/>
    <property type="match status" value="1"/>
</dbReference>
<dbReference type="SUPFAM" id="SSF81321">
    <property type="entry name" value="Family A G protein-coupled receptor-like"/>
    <property type="match status" value="3"/>
</dbReference>
<sequence>MPVPGLQEHHDALFIFFLILFLAIFLGNLLIVVLVALDYRLHTPMYFFVWKLSLLDILLTSTIITEPFPSLAALYRCTFLSHYLLLLVAVMAYDRYVAVVKRLNYNTIMSIKVCITMSYSVWVLGFLLPLLSVALASTLPYCRSNLILHIVCDYSIVISLACGDVTEQVNFALILVMVVVYMPFLFVLWSYYRIVSSVIKLRTVESRKKAFSMCSSHAIVVMIYYVSTAMEYIALRMENISSGGLIFIGGLNYFLTPLVNRIIYSLRNEKIRAAAQRYFSLKALISAGIHISYVSWMSEGRTVEWQESDKDPMRSGEMGVSPGSTGQEMPSRNLCPQATDRSDLVLESKAILFTIFLTVYLIIILGNLLLIGIFAADSGLHTPMYMTMCSLAIIDITLPTCTVPTMLNVFRSTSYAIPLRACFTQAYFFLALGTVECFILLIMAFDRYVAICHPLHYTSKMSLKFTLKLITLCFLGGFLCPIPAISLGMTKPYCGPNKVLQCFCDYSGVLRLACADIVLTSYVSLSVAMCVLLIPIFIILLSYLKIVKAVLKIASPEGRIKTFSTCVSHLLVISVYFLTLTGVYISYRIPGTSVDMRIMASLFQNVFPPVMNPIIYCLRTKEIRVSLIRTLKKTKILPSSWVLRSLTACGKKLLQSLVELTRTLRYLFPDGRREKSLWEGWEGSSTILEVLCPPRLQHLFLLPKGQGRKFIIVGFPGIQDPESKSILFAVFLTLYLIIVSGNLLLIGIFLADSGLHTPMYMTICSLAIIDITIPTCTVLTMLNVFHFASYAVPFPACFTQAYFFLALGSVECFILLIMAYDRYVAICHPLHYPAKMNQSFTLKLITLCWLGGFMSPIFPVLLGMTKPYCGPNKVLQCFCEFSGVLRLACADITLTSFVSLTFALCVLLIPIIFILISYIKIIKSVLQITSSEGRLKTFSTCGSHLLVICVYFLTLLGVYISYRIPGTSVDMRIMASLFQNVFPPIVNPIIYCLRTKEIRASFVRTLKKKNILPSTW</sequence>
<dbReference type="CDD" id="cd13954">
    <property type="entry name" value="7tmA_OR"/>
    <property type="match status" value="1"/>
</dbReference>
<feature type="domain" description="G-protein coupled receptors family 1 profile" evidence="16">
    <location>
        <begin position="741"/>
        <end position="991"/>
    </location>
</feature>
<reference evidence="17" key="1">
    <citation type="journal article" date="2021" name="Cell">
        <title>Tracing the genetic footprints of vertebrate landing in non-teleost ray-finned fishes.</title>
        <authorList>
            <person name="Bi X."/>
            <person name="Wang K."/>
            <person name="Yang L."/>
            <person name="Pan H."/>
            <person name="Jiang H."/>
            <person name="Wei Q."/>
            <person name="Fang M."/>
            <person name="Yu H."/>
            <person name="Zhu C."/>
            <person name="Cai Y."/>
            <person name="He Y."/>
            <person name="Gan X."/>
            <person name="Zeng H."/>
            <person name="Yu D."/>
            <person name="Zhu Y."/>
            <person name="Jiang H."/>
            <person name="Qiu Q."/>
            <person name="Yang H."/>
            <person name="Zhang Y.E."/>
            <person name="Wang W."/>
            <person name="Zhu M."/>
            <person name="He S."/>
            <person name="Zhang G."/>
        </authorList>
    </citation>
    <scope>NUCLEOTIDE SEQUENCE</scope>
    <source>
        <strain evidence="17">Allg_001</strain>
    </source>
</reference>
<dbReference type="AlphaFoldDB" id="A0A8J7NJF2"/>
<evidence type="ECO:0000256" key="13">
    <source>
        <dbReference type="RuleBase" id="RU000688"/>
    </source>
</evidence>
<comment type="caution">
    <text evidence="17">The sequence shown here is derived from an EMBL/GenBank/DDBJ whole genome shotgun (WGS) entry which is preliminary data.</text>
</comment>
<evidence type="ECO:0000256" key="6">
    <source>
        <dbReference type="ARBA" id="ARBA00022989"/>
    </source>
</evidence>
<feature type="transmembrane region" description="Helical" evidence="15">
    <location>
        <begin position="800"/>
        <end position="820"/>
    </location>
</feature>
<keyword evidence="4 13" id="KW-0812">Transmembrane</keyword>
<feature type="transmembrane region" description="Helical" evidence="15">
    <location>
        <begin position="113"/>
        <end position="136"/>
    </location>
</feature>
<feature type="transmembrane region" description="Helical" evidence="15">
    <location>
        <begin position="12"/>
        <end position="37"/>
    </location>
</feature>
<keyword evidence="9" id="KW-1015">Disulfide bond</keyword>
<feature type="transmembrane region" description="Helical" evidence="15">
    <location>
        <begin position="210"/>
        <end position="227"/>
    </location>
</feature>